<evidence type="ECO:0000313" key="3">
    <source>
        <dbReference type="Proteomes" id="UP000198937"/>
    </source>
</evidence>
<feature type="transmembrane region" description="Helical" evidence="1">
    <location>
        <begin position="146"/>
        <end position="164"/>
    </location>
</feature>
<protein>
    <submittedName>
        <fullName evidence="2">Uncharacterized protein</fullName>
    </submittedName>
</protein>
<keyword evidence="1" id="KW-0812">Transmembrane</keyword>
<feature type="transmembrane region" description="Helical" evidence="1">
    <location>
        <begin position="193"/>
        <end position="214"/>
    </location>
</feature>
<keyword evidence="1" id="KW-0472">Membrane</keyword>
<dbReference type="EMBL" id="FMIA01000002">
    <property type="protein sequence ID" value="SCL65314.1"/>
    <property type="molecule type" value="Genomic_DNA"/>
</dbReference>
<dbReference type="AlphaFoldDB" id="A0A1C6VGV9"/>
<proteinExistence type="predicted"/>
<evidence type="ECO:0000256" key="1">
    <source>
        <dbReference type="SAM" id="Phobius"/>
    </source>
</evidence>
<name>A0A1C6VGV9_9ACTN</name>
<keyword evidence="1" id="KW-1133">Transmembrane helix</keyword>
<dbReference type="Proteomes" id="UP000198937">
    <property type="component" value="Unassembled WGS sequence"/>
</dbReference>
<keyword evidence="3" id="KW-1185">Reference proteome</keyword>
<dbReference type="STRING" id="683228.GA0070617_5728"/>
<organism evidence="2 3">
    <name type="scientific">Micromonospora yangpuensis</name>
    <dbReference type="NCBI Taxonomy" id="683228"/>
    <lineage>
        <taxon>Bacteria</taxon>
        <taxon>Bacillati</taxon>
        <taxon>Actinomycetota</taxon>
        <taxon>Actinomycetes</taxon>
        <taxon>Micromonosporales</taxon>
        <taxon>Micromonosporaceae</taxon>
        <taxon>Micromonospora</taxon>
    </lineage>
</organism>
<evidence type="ECO:0000313" key="2">
    <source>
        <dbReference type="EMBL" id="SCL65314.1"/>
    </source>
</evidence>
<feature type="transmembrane region" description="Helical" evidence="1">
    <location>
        <begin position="118"/>
        <end position="140"/>
    </location>
</feature>
<gene>
    <name evidence="2" type="ORF">GA0070617_5728</name>
</gene>
<accession>A0A1C6VGV9</accession>
<sequence>MPRPGTLAEARADLAAGRLVAYAWGNSWQTSSTGWWHDEFQLIQGSNEGPVFVWRTSDHRVRHVEPDQSTPVRDPVQLDGVWSAGPEVVGPEAVELATRLRAAGTPVRSPVSGLPGPVPLLVTLAAVVVLGVLVFGPAPVTGTRWFWFWLFGLSMGLGVLYWLAREHPWRVAARRPTGPVGTDPPGTDPRRRWYLGLAVAIVGSLAVSLLVFSLQRVLGEQLVPCGPDGCG</sequence>
<reference evidence="2 3" key="1">
    <citation type="submission" date="2016-06" db="EMBL/GenBank/DDBJ databases">
        <authorList>
            <person name="Kjaerup R.B."/>
            <person name="Dalgaard T.S."/>
            <person name="Juul-Madsen H.R."/>
        </authorList>
    </citation>
    <scope>NUCLEOTIDE SEQUENCE [LARGE SCALE GENOMIC DNA]</scope>
    <source>
        <strain evidence="2 3">DSM 45577</strain>
    </source>
</reference>